<keyword evidence="8 9" id="KW-0449">Lipoprotein</keyword>
<dbReference type="Pfam" id="PF02321">
    <property type="entry name" value="OEP"/>
    <property type="match status" value="2"/>
</dbReference>
<dbReference type="EMBL" id="FNZM01000029">
    <property type="protein sequence ID" value="SEK14581.1"/>
    <property type="molecule type" value="Genomic_DNA"/>
</dbReference>
<comment type="subcellular location">
    <subcellularLocation>
        <location evidence="9">Cell membrane</location>
        <topology evidence="9">Lipid-anchor</topology>
    </subcellularLocation>
    <subcellularLocation>
        <location evidence="1">Membrane</location>
    </subcellularLocation>
</comment>
<evidence type="ECO:0000256" key="10">
    <source>
        <dbReference type="SAM" id="MobiDB-lite"/>
    </source>
</evidence>
<evidence type="ECO:0000256" key="4">
    <source>
        <dbReference type="ARBA" id="ARBA00022692"/>
    </source>
</evidence>
<dbReference type="InterPro" id="IPR003423">
    <property type="entry name" value="OMP_efflux"/>
</dbReference>
<accession>A0AAQ1GNG1</accession>
<evidence type="ECO:0000256" key="8">
    <source>
        <dbReference type="ARBA" id="ARBA00023288"/>
    </source>
</evidence>
<name>A0AAQ1GNG1_9BURK</name>
<dbReference type="RefSeq" id="WP_074987411.1">
    <property type="nucleotide sequence ID" value="NZ_CADFGN010000012.1"/>
</dbReference>
<keyword evidence="4 9" id="KW-0812">Transmembrane</keyword>
<evidence type="ECO:0000256" key="5">
    <source>
        <dbReference type="ARBA" id="ARBA00022729"/>
    </source>
</evidence>
<evidence type="ECO:0000256" key="6">
    <source>
        <dbReference type="ARBA" id="ARBA00023136"/>
    </source>
</evidence>
<gene>
    <name evidence="11" type="ORF">SAMN05216550_12961</name>
</gene>
<comment type="caution">
    <text evidence="11">The sequence shown here is derived from an EMBL/GenBank/DDBJ whole genome shotgun (WGS) entry which is preliminary data.</text>
</comment>
<feature type="compositionally biased region" description="Polar residues" evidence="10">
    <location>
        <begin position="40"/>
        <end position="53"/>
    </location>
</feature>
<dbReference type="PROSITE" id="PS51257">
    <property type="entry name" value="PROKAR_LIPOPROTEIN"/>
    <property type="match status" value="1"/>
</dbReference>
<dbReference type="Gene3D" id="2.20.200.10">
    <property type="entry name" value="Outer membrane efflux proteins (OEP)"/>
    <property type="match status" value="1"/>
</dbReference>
<organism evidence="11 12">
    <name type="scientific">Paraburkholderia tropica</name>
    <dbReference type="NCBI Taxonomy" id="92647"/>
    <lineage>
        <taxon>Bacteria</taxon>
        <taxon>Pseudomonadati</taxon>
        <taxon>Pseudomonadota</taxon>
        <taxon>Betaproteobacteria</taxon>
        <taxon>Burkholderiales</taxon>
        <taxon>Burkholderiaceae</taxon>
        <taxon>Paraburkholderia</taxon>
    </lineage>
</organism>
<comment type="similarity">
    <text evidence="2 9">Belongs to the outer membrane factor (OMF) (TC 1.B.17) family.</text>
</comment>
<keyword evidence="6 9" id="KW-0472">Membrane</keyword>
<evidence type="ECO:0000256" key="2">
    <source>
        <dbReference type="ARBA" id="ARBA00007613"/>
    </source>
</evidence>
<dbReference type="SUPFAM" id="SSF56954">
    <property type="entry name" value="Outer membrane efflux proteins (OEP)"/>
    <property type="match status" value="1"/>
</dbReference>
<dbReference type="PANTHER" id="PTHR30203:SF20">
    <property type="entry name" value="MULTIDRUG RESISTANCE OUTER MEMBRANE PROTEIN MDTP-RELATED"/>
    <property type="match status" value="1"/>
</dbReference>
<evidence type="ECO:0000256" key="1">
    <source>
        <dbReference type="ARBA" id="ARBA00004370"/>
    </source>
</evidence>
<dbReference type="NCBIfam" id="TIGR01845">
    <property type="entry name" value="outer_NodT"/>
    <property type="match status" value="1"/>
</dbReference>
<keyword evidence="5 9" id="KW-0732">Signal</keyword>
<evidence type="ECO:0000313" key="12">
    <source>
        <dbReference type="Proteomes" id="UP000183529"/>
    </source>
</evidence>
<dbReference type="Proteomes" id="UP000183529">
    <property type="component" value="Unassembled WGS sequence"/>
</dbReference>
<sequence length="524" mass="56225">MKTHTITRLLALGTATLLACACVPTITPALQPHTPDANALSRTLSDTPKSNSAAAWPAPDWVRQFGDAQLDQLVTEAYAHNPDLQIAKARIGVAQSQLQQFSSLTGLTATAGATVNKARMPQSNGVANVSANGYDIPVQLFGNPVQSPSSIFVALDYQLDLWGRNAAATRGLLSLRDAARVDAEQARLTLALAIVTLYCDLDQAYALRDLWIEKRDASDQITAVLRERAARGIDNGYDADDAAVRRNKLIAQIELADERIRLAQLQLGVLSGGGPERGLALARPRPASLSRLADQPLPARLSADLLGRRPDIVAARLRVEAAYAAIDGTRAEFYPDVNLVGFAGLLALTPGAMFSRQALAGSVGPAVSLPIFDRGRLKAKLSGDAANADVAIGLYNKTVDTALGDVARTLVSLSTVDRLVSGERDAADAAQRYVSIAEERHRRGLLMQKDVNTARLTLYDERAQLIDLQSQQRTLRIALIGALGGGFDERTLPGPAISHFDVVFPSHDRLTDRSNERLTSARVD</sequence>
<feature type="signal peptide" evidence="9">
    <location>
        <begin position="1"/>
        <end position="21"/>
    </location>
</feature>
<dbReference type="PANTHER" id="PTHR30203">
    <property type="entry name" value="OUTER MEMBRANE CATION EFFLUX PROTEIN"/>
    <property type="match status" value="1"/>
</dbReference>
<keyword evidence="7 9" id="KW-0564">Palmitate</keyword>
<dbReference type="AlphaFoldDB" id="A0AAQ1GNG1"/>
<dbReference type="GO" id="GO:0005886">
    <property type="term" value="C:plasma membrane"/>
    <property type="evidence" value="ECO:0007669"/>
    <property type="project" value="UniProtKB-SubCell"/>
</dbReference>
<reference evidence="11 12" key="1">
    <citation type="submission" date="2016-10" db="EMBL/GenBank/DDBJ databases">
        <authorList>
            <person name="Varghese N."/>
            <person name="Submissions S."/>
        </authorList>
    </citation>
    <scope>NUCLEOTIDE SEQUENCE [LARGE SCALE GENOMIC DNA]</scope>
    <source>
        <strain evidence="11 12">LMG 22274</strain>
    </source>
</reference>
<keyword evidence="3 9" id="KW-1134">Transmembrane beta strand</keyword>
<evidence type="ECO:0000313" key="11">
    <source>
        <dbReference type="EMBL" id="SEK14581.1"/>
    </source>
</evidence>
<protein>
    <submittedName>
        <fullName evidence="11">Efflux transporter, outer membrane factor (OMF) lipoprotein, NodT family</fullName>
    </submittedName>
</protein>
<dbReference type="InterPro" id="IPR010131">
    <property type="entry name" value="MdtP/NodT-like"/>
</dbReference>
<dbReference type="GO" id="GO:0015562">
    <property type="term" value="F:efflux transmembrane transporter activity"/>
    <property type="evidence" value="ECO:0007669"/>
    <property type="project" value="InterPro"/>
</dbReference>
<dbReference type="Gene3D" id="1.20.1600.10">
    <property type="entry name" value="Outer membrane efflux proteins (OEP)"/>
    <property type="match status" value="1"/>
</dbReference>
<feature type="region of interest" description="Disordered" evidence="10">
    <location>
        <begin position="31"/>
        <end position="55"/>
    </location>
</feature>
<evidence type="ECO:0000256" key="7">
    <source>
        <dbReference type="ARBA" id="ARBA00023139"/>
    </source>
</evidence>
<proteinExistence type="inferred from homology"/>
<evidence type="ECO:0000256" key="9">
    <source>
        <dbReference type="RuleBase" id="RU362097"/>
    </source>
</evidence>
<feature type="chain" id="PRO_5042664242" evidence="9">
    <location>
        <begin position="22"/>
        <end position="524"/>
    </location>
</feature>
<evidence type="ECO:0000256" key="3">
    <source>
        <dbReference type="ARBA" id="ARBA00022452"/>
    </source>
</evidence>